<protein>
    <submittedName>
        <fullName evidence="1">Uncharacterized protein</fullName>
    </submittedName>
</protein>
<reference evidence="1 2" key="1">
    <citation type="submission" date="2023-03" db="EMBL/GenBank/DDBJ databases">
        <title>Draft genome sequence of Thalassotalea eurytherma JCM 18482T.</title>
        <authorList>
            <person name="Sawabe T."/>
        </authorList>
    </citation>
    <scope>NUCLEOTIDE SEQUENCE [LARGE SCALE GENOMIC DNA]</scope>
    <source>
        <strain evidence="1 2">JCM 18482</strain>
    </source>
</reference>
<keyword evidence="2" id="KW-1185">Reference proteome</keyword>
<comment type="caution">
    <text evidence="1">The sequence shown here is derived from an EMBL/GenBank/DDBJ whole genome shotgun (WGS) entry which is preliminary data.</text>
</comment>
<dbReference type="EMBL" id="BSSU01000003">
    <property type="protein sequence ID" value="GLX81123.1"/>
    <property type="molecule type" value="Genomic_DNA"/>
</dbReference>
<name>A0ABQ6GYU8_9GAMM</name>
<dbReference type="RefSeq" id="WP_284206454.1">
    <property type="nucleotide sequence ID" value="NZ_BSSU01000003.1"/>
</dbReference>
<dbReference type="Pfam" id="PF20043">
    <property type="entry name" value="DUF6445"/>
    <property type="match status" value="1"/>
</dbReference>
<proteinExistence type="predicted"/>
<dbReference type="Proteomes" id="UP001157133">
    <property type="component" value="Unassembled WGS sequence"/>
</dbReference>
<sequence>MAVHQTLPNGIELTIERVGNEQTPVVMFDNFPVLPERPTSLDGFAPDKHSYYPGLRKVLPKPYVVKALQCIYMALYDIYQVPKHKQLKVLDNYFSLITTQPQELALLQRLPHFDSTHEHYFAVLHYLDENPHGGTGLFRHNQTGFESINEANIEQYLAICQQEITEYGEPAQLFPSQSTQQFELYYQIPYKPNRVAIYPGKLLHSTIVNVATDVSGNLAGGRLTSNIFIEYK</sequence>
<evidence type="ECO:0000313" key="2">
    <source>
        <dbReference type="Proteomes" id="UP001157133"/>
    </source>
</evidence>
<gene>
    <name evidence="1" type="ORF">theurythT_05750</name>
</gene>
<organism evidence="1 2">
    <name type="scientific">Thalassotalea eurytherma</name>
    <dbReference type="NCBI Taxonomy" id="1144278"/>
    <lineage>
        <taxon>Bacteria</taxon>
        <taxon>Pseudomonadati</taxon>
        <taxon>Pseudomonadota</taxon>
        <taxon>Gammaproteobacteria</taxon>
        <taxon>Alteromonadales</taxon>
        <taxon>Colwelliaceae</taxon>
        <taxon>Thalassotalea</taxon>
    </lineage>
</organism>
<dbReference type="InterPro" id="IPR045617">
    <property type="entry name" value="DUF6445"/>
</dbReference>
<evidence type="ECO:0000313" key="1">
    <source>
        <dbReference type="EMBL" id="GLX81123.1"/>
    </source>
</evidence>
<accession>A0ABQ6GYU8</accession>